<dbReference type="RefSeq" id="WP_048093559.1">
    <property type="nucleotide sequence ID" value="NZ_CP009552.1"/>
</dbReference>
<feature type="transmembrane region" description="Helical" evidence="6">
    <location>
        <begin position="259"/>
        <end position="280"/>
    </location>
</feature>
<feature type="transmembrane region" description="Helical" evidence="6">
    <location>
        <begin position="140"/>
        <end position="159"/>
    </location>
</feature>
<evidence type="ECO:0000313" key="9">
    <source>
        <dbReference type="Proteomes" id="UP000030624"/>
    </source>
</evidence>
<feature type="transmembrane region" description="Helical" evidence="6">
    <location>
        <begin position="286"/>
        <end position="307"/>
    </location>
</feature>
<dbReference type="InterPro" id="IPR056569">
    <property type="entry name" value="ArlJ-like"/>
</dbReference>
<dbReference type="STRING" id="565033.GACE_0543"/>
<comment type="subcellular location">
    <subcellularLocation>
        <location evidence="1">Cell membrane</location>
        <topology evidence="1">Multi-pass membrane protein</topology>
    </subcellularLocation>
</comment>
<keyword evidence="4 6" id="KW-1133">Transmembrane helix</keyword>
<feature type="transmembrane region" description="Helical" evidence="6">
    <location>
        <begin position="534"/>
        <end position="554"/>
    </location>
</feature>
<dbReference type="KEGG" id="gac:GACE_0543"/>
<dbReference type="PANTHER" id="PTHR35402">
    <property type="entry name" value="INTEGRAL MEMBRANE PROTEIN-RELATED"/>
    <property type="match status" value="1"/>
</dbReference>
<evidence type="ECO:0000256" key="5">
    <source>
        <dbReference type="ARBA" id="ARBA00023136"/>
    </source>
</evidence>
<dbReference type="Proteomes" id="UP000030624">
    <property type="component" value="Chromosome"/>
</dbReference>
<feature type="transmembrane region" description="Helical" evidence="6">
    <location>
        <begin position="360"/>
        <end position="382"/>
    </location>
</feature>
<evidence type="ECO:0000259" key="7">
    <source>
        <dbReference type="Pfam" id="PF00482"/>
    </source>
</evidence>
<organism evidence="8 9">
    <name type="scientific">Geoglobus acetivorans</name>
    <dbReference type="NCBI Taxonomy" id="565033"/>
    <lineage>
        <taxon>Archaea</taxon>
        <taxon>Methanobacteriati</taxon>
        <taxon>Methanobacteriota</taxon>
        <taxon>Archaeoglobi</taxon>
        <taxon>Archaeoglobales</taxon>
        <taxon>Archaeoglobaceae</taxon>
        <taxon>Geoglobus</taxon>
    </lineage>
</organism>
<dbReference type="HOGENOM" id="CLU_017646_1_1_2"/>
<feature type="transmembrane region" description="Helical" evidence="6">
    <location>
        <begin position="100"/>
        <end position="128"/>
    </location>
</feature>
<feature type="domain" description="Type II secretion system protein GspF" evidence="7">
    <location>
        <begin position="147"/>
        <end position="273"/>
    </location>
</feature>
<protein>
    <submittedName>
        <fullName evidence="8">Type II secretion system protein</fullName>
    </submittedName>
</protein>
<evidence type="ECO:0000313" key="8">
    <source>
        <dbReference type="EMBL" id="AIY89596.1"/>
    </source>
</evidence>
<keyword evidence="2" id="KW-1003">Cell membrane</keyword>
<feature type="domain" description="Type II secretion system protein GspF" evidence="7">
    <location>
        <begin position="428"/>
        <end position="553"/>
    </location>
</feature>
<dbReference type="InterPro" id="IPR042094">
    <property type="entry name" value="T2SS_GspF_sf"/>
</dbReference>
<proteinExistence type="predicted"/>
<feature type="transmembrane region" description="Helical" evidence="6">
    <location>
        <begin position="616"/>
        <end position="634"/>
    </location>
</feature>
<evidence type="ECO:0000256" key="6">
    <source>
        <dbReference type="SAM" id="Phobius"/>
    </source>
</evidence>
<dbReference type="PANTHER" id="PTHR35402:SF1">
    <property type="entry name" value="TYPE II SECRETION SYSTEM PROTEIN GSPF DOMAIN-CONTAINING PROTEIN"/>
    <property type="match status" value="1"/>
</dbReference>
<feature type="transmembrane region" description="Helical" evidence="6">
    <location>
        <begin position="589"/>
        <end position="609"/>
    </location>
</feature>
<dbReference type="EMBL" id="CP009552">
    <property type="protein sequence ID" value="AIY89596.1"/>
    <property type="molecule type" value="Genomic_DNA"/>
</dbReference>
<dbReference type="AlphaFoldDB" id="A0A0A7GF59"/>
<feature type="transmembrane region" description="Helical" evidence="6">
    <location>
        <begin position="53"/>
        <end position="79"/>
    </location>
</feature>
<evidence type="ECO:0000256" key="1">
    <source>
        <dbReference type="ARBA" id="ARBA00004651"/>
    </source>
</evidence>
<name>A0A0A7GF59_GEOAI</name>
<dbReference type="GeneID" id="24797147"/>
<evidence type="ECO:0000256" key="2">
    <source>
        <dbReference type="ARBA" id="ARBA00022475"/>
    </source>
</evidence>
<dbReference type="Gene3D" id="1.20.81.30">
    <property type="entry name" value="Type II secretion system (T2SS), domain F"/>
    <property type="match status" value="1"/>
</dbReference>
<keyword evidence="5 6" id="KW-0472">Membrane</keyword>
<keyword evidence="3 6" id="KW-0812">Transmembrane</keyword>
<dbReference type="GO" id="GO:0005886">
    <property type="term" value="C:plasma membrane"/>
    <property type="evidence" value="ECO:0007669"/>
    <property type="project" value="UniProtKB-SubCell"/>
</dbReference>
<dbReference type="InterPro" id="IPR018076">
    <property type="entry name" value="T2SS_GspF_dom"/>
</dbReference>
<sequence>MVFRSENSFTKLADKFFGDRARRRLSDYYDMGQKLQQAMINIPPDVYVATQMLFSIALAAFGLILGAIVAIIVYFFVEIPTFDIYFPEPFLSFWLAYRKIFISLFLAVFLGVLFFMIGQFIFAIYPGYVASDRKSKIDRLMPNAVMFMYSLSSGGMPLIQIFKSIASYEDVYNELAKEFSRIVLEIEELGHDLVTTLTKAVELTPSKNLADLLQGLITIIESGGDFTSYFRERSDYYLEMARQDQKSFLEFLSLMGESYITAFVAGPLFLIIIQTVMAVMGESDVMLLYAVVYMIIPVGAFFFAFIIKLLTPVEVGKAPVIQEKHVLRREIDEDVMKKWNSWKMRKKLNPKELFIENPPAVFLISIPLAVAFALFGIMQYTFSPTIDWFFLVDDNIFISIVIALLPYAVVYQINKRRTGMVLKFTPVFLNRIASMNESGMNITRAIRTLAKTDTTPLRKEIEKINRDLEWNISLVDALIRFANRLRTFELTRTTILLVESLRSTPNVTEILRISAKDASNAELLRRERIKNMSMYVMIIYISFFVFIGIVYIISTTFLSVLAESTSKVAAAGGGFMSMGSIDEEFYKGIFMHAAVFQGLFAGLVAGVMGEGDFSSGVKHSLIMLIFAYVLFTVFI</sequence>
<gene>
    <name evidence="8" type="ORF">GACE_0543</name>
</gene>
<reference evidence="8 9" key="1">
    <citation type="journal article" date="2015" name="Appl. Environ. Microbiol.">
        <title>The Geoglobus acetivorans genome: Fe(III) reduction, acetate utilization, autotrophic growth, and degradation of aromatic compounds in a hyperthermophilic archaeon.</title>
        <authorList>
            <person name="Mardanov A.V."/>
            <person name="Slododkina G.B."/>
            <person name="Slobodkin A.I."/>
            <person name="Beletsky A.V."/>
            <person name="Gavrilov S.N."/>
            <person name="Kublanov I.V."/>
            <person name="Bonch-Osmolovskaya E.A."/>
            <person name="Skryabin K.G."/>
            <person name="Ravin N.V."/>
        </authorList>
    </citation>
    <scope>NUCLEOTIDE SEQUENCE [LARGE SCALE GENOMIC DNA]</scope>
    <source>
        <strain evidence="8 9">SBH6</strain>
    </source>
</reference>
<feature type="transmembrane region" description="Helical" evidence="6">
    <location>
        <begin position="388"/>
        <end position="410"/>
    </location>
</feature>
<dbReference type="eggNOG" id="arCOG01808">
    <property type="taxonomic scope" value="Archaea"/>
</dbReference>
<evidence type="ECO:0000256" key="3">
    <source>
        <dbReference type="ARBA" id="ARBA00022692"/>
    </source>
</evidence>
<accession>A0A0A7GF59</accession>
<evidence type="ECO:0000256" key="4">
    <source>
        <dbReference type="ARBA" id="ARBA00022989"/>
    </source>
</evidence>
<dbReference type="Pfam" id="PF00482">
    <property type="entry name" value="T2SSF"/>
    <property type="match status" value="2"/>
</dbReference>